<dbReference type="EMBL" id="JAOPJF010000109">
    <property type="protein sequence ID" value="KAK1139394.1"/>
    <property type="molecule type" value="Genomic_DNA"/>
</dbReference>
<evidence type="ECO:0000313" key="2">
    <source>
        <dbReference type="Proteomes" id="UP001177260"/>
    </source>
</evidence>
<gene>
    <name evidence="1" type="ORF">N8T08_000846</name>
</gene>
<organism evidence="1 2">
    <name type="scientific">Aspergillus melleus</name>
    <dbReference type="NCBI Taxonomy" id="138277"/>
    <lineage>
        <taxon>Eukaryota</taxon>
        <taxon>Fungi</taxon>
        <taxon>Dikarya</taxon>
        <taxon>Ascomycota</taxon>
        <taxon>Pezizomycotina</taxon>
        <taxon>Eurotiomycetes</taxon>
        <taxon>Eurotiomycetidae</taxon>
        <taxon>Eurotiales</taxon>
        <taxon>Aspergillaceae</taxon>
        <taxon>Aspergillus</taxon>
        <taxon>Aspergillus subgen. Circumdati</taxon>
    </lineage>
</organism>
<comment type="caution">
    <text evidence="1">The sequence shown here is derived from an EMBL/GenBank/DDBJ whole genome shotgun (WGS) entry which is preliminary data.</text>
</comment>
<reference evidence="1 2" key="1">
    <citation type="journal article" date="2023" name="ACS Omega">
        <title>Identification of the Neoaspergillic Acid Biosynthesis Gene Cluster by Establishing an In Vitro CRISPR-Ribonucleoprotein Genetic System in Aspergillus melleus.</title>
        <authorList>
            <person name="Yuan B."/>
            <person name="Grau M.F."/>
            <person name="Murata R.M."/>
            <person name="Torok T."/>
            <person name="Venkateswaran K."/>
            <person name="Stajich J.E."/>
            <person name="Wang C.C.C."/>
        </authorList>
    </citation>
    <scope>NUCLEOTIDE SEQUENCE [LARGE SCALE GENOMIC DNA]</scope>
    <source>
        <strain evidence="1 2">IMV 1140</strain>
    </source>
</reference>
<name>A0ACC3APC8_9EURO</name>
<sequence length="187" mass="20872">MQPSKQFHITPIQDEEHISAARTLFIAYTEWLNIDLTFQDFASELQSLPGKYSPAQGGELLLAYSADETRTPLGCVAVRPLPLQPDSSTHDRDVSQSQAETQTRQRACCEMKRLYVSPHARGTGLGTALTDAVVQKAKELGYAEMRLDTLPHMAGAIQLYRRLGFVDIPPYYETPLEETVFLGLELT</sequence>
<accession>A0ACC3APC8</accession>
<dbReference type="Proteomes" id="UP001177260">
    <property type="component" value="Unassembled WGS sequence"/>
</dbReference>
<proteinExistence type="predicted"/>
<evidence type="ECO:0000313" key="1">
    <source>
        <dbReference type="EMBL" id="KAK1139394.1"/>
    </source>
</evidence>
<keyword evidence="2" id="KW-1185">Reference proteome</keyword>
<protein>
    <submittedName>
        <fullName evidence="1">Uncharacterized protein</fullName>
    </submittedName>
</protein>